<keyword evidence="2" id="KW-1185">Reference proteome</keyword>
<dbReference type="EMBL" id="MU277206">
    <property type="protein sequence ID" value="KAI0062789.1"/>
    <property type="molecule type" value="Genomic_DNA"/>
</dbReference>
<dbReference type="Proteomes" id="UP000814140">
    <property type="component" value="Unassembled WGS sequence"/>
</dbReference>
<reference evidence="1" key="2">
    <citation type="journal article" date="2022" name="New Phytol.">
        <title>Evolutionary transition to the ectomycorrhizal habit in the genomes of a hyperdiverse lineage of mushroom-forming fungi.</title>
        <authorList>
            <person name="Looney B."/>
            <person name="Miyauchi S."/>
            <person name="Morin E."/>
            <person name="Drula E."/>
            <person name="Courty P.E."/>
            <person name="Kohler A."/>
            <person name="Kuo A."/>
            <person name="LaButti K."/>
            <person name="Pangilinan J."/>
            <person name="Lipzen A."/>
            <person name="Riley R."/>
            <person name="Andreopoulos W."/>
            <person name="He G."/>
            <person name="Johnson J."/>
            <person name="Nolan M."/>
            <person name="Tritt A."/>
            <person name="Barry K.W."/>
            <person name="Grigoriev I.V."/>
            <person name="Nagy L.G."/>
            <person name="Hibbett D."/>
            <person name="Henrissat B."/>
            <person name="Matheny P.B."/>
            <person name="Labbe J."/>
            <person name="Martin F.M."/>
        </authorList>
    </citation>
    <scope>NUCLEOTIDE SEQUENCE</scope>
    <source>
        <strain evidence="1">HHB10654</strain>
    </source>
</reference>
<evidence type="ECO:0000313" key="2">
    <source>
        <dbReference type="Proteomes" id="UP000814140"/>
    </source>
</evidence>
<reference evidence="1" key="1">
    <citation type="submission" date="2021-03" db="EMBL/GenBank/DDBJ databases">
        <authorList>
            <consortium name="DOE Joint Genome Institute"/>
            <person name="Ahrendt S."/>
            <person name="Looney B.P."/>
            <person name="Miyauchi S."/>
            <person name="Morin E."/>
            <person name="Drula E."/>
            <person name="Courty P.E."/>
            <person name="Chicoki N."/>
            <person name="Fauchery L."/>
            <person name="Kohler A."/>
            <person name="Kuo A."/>
            <person name="Labutti K."/>
            <person name="Pangilinan J."/>
            <person name="Lipzen A."/>
            <person name="Riley R."/>
            <person name="Andreopoulos W."/>
            <person name="He G."/>
            <person name="Johnson J."/>
            <person name="Barry K.W."/>
            <person name="Grigoriev I.V."/>
            <person name="Nagy L."/>
            <person name="Hibbett D."/>
            <person name="Henrissat B."/>
            <person name="Matheny P.B."/>
            <person name="Labbe J."/>
            <person name="Martin F."/>
        </authorList>
    </citation>
    <scope>NUCLEOTIDE SEQUENCE</scope>
    <source>
        <strain evidence="1">HHB10654</strain>
    </source>
</reference>
<protein>
    <submittedName>
        <fullName evidence="1">Uncharacterized protein</fullName>
    </submittedName>
</protein>
<sequence length="504" mass="55477">MLLPLPEVFVCALFVQLTRASPVAASTTPIPTNGTVPFALVLSGPPSTCTDIEICRTRYNIIWSSLVTVLACVWTAVHRNVPGPSKPDESRLQHTVSRVLEGTKIVVITLLVPEWVLAWAVRQFLNARKVRSELEAARKTAEDEWERNRALLQRIMKRETVERSVGRPSVSSEHAAAEGEEDKLIGEEPSAGPGESEKSQDEQMELDELTTAVDDRAGRLRGKWTIRHGFFVIMGGFHYYENGDPKHPLSRFDVVKLVEAGALVPPTEDEIRGWSQGDALSKGLAVVQTLWFVIQCIARRVEGLPITQLEVMTLAYTTITVAMYAFWWSKPQNIGSPVRVAVRNLPVQKKVEGDAWIGRFLAVVGGGQDVLTNLRREPKVPTFYGGSADGSDNDIFADIIALTVAMVFGVVHCAAWNYTFPSRVEEVIWRVSSIAIVAVPGALMFSVSALVMDILDSQNSVLTGAVAIVMTIIFILSAPIYIGARTLLFAVSFTTLRSLPYEAY</sequence>
<evidence type="ECO:0000313" key="1">
    <source>
        <dbReference type="EMBL" id="KAI0062789.1"/>
    </source>
</evidence>
<comment type="caution">
    <text evidence="1">The sequence shown here is derived from an EMBL/GenBank/DDBJ whole genome shotgun (WGS) entry which is preliminary data.</text>
</comment>
<name>A0ACB8T272_9AGAM</name>
<gene>
    <name evidence="1" type="ORF">BV25DRAFT_1825333</name>
</gene>
<accession>A0ACB8T272</accession>
<proteinExistence type="predicted"/>
<organism evidence="1 2">
    <name type="scientific">Artomyces pyxidatus</name>
    <dbReference type="NCBI Taxonomy" id="48021"/>
    <lineage>
        <taxon>Eukaryota</taxon>
        <taxon>Fungi</taxon>
        <taxon>Dikarya</taxon>
        <taxon>Basidiomycota</taxon>
        <taxon>Agaricomycotina</taxon>
        <taxon>Agaricomycetes</taxon>
        <taxon>Russulales</taxon>
        <taxon>Auriscalpiaceae</taxon>
        <taxon>Artomyces</taxon>
    </lineage>
</organism>